<dbReference type="PANTHER" id="PTHR23359">
    <property type="entry name" value="NUCLEOTIDE KINASE"/>
    <property type="match status" value="1"/>
</dbReference>
<dbReference type="PROSITE" id="PS00113">
    <property type="entry name" value="ADENYLATE_KINASE"/>
    <property type="match status" value="1"/>
</dbReference>
<reference evidence="6" key="2">
    <citation type="submission" date="2025-08" db="UniProtKB">
        <authorList>
            <consortium name="Ensembl"/>
        </authorList>
    </citation>
    <scope>IDENTIFICATION</scope>
</reference>
<keyword evidence="3 4" id="KW-0418">Kinase</keyword>
<dbReference type="CDD" id="cd01428">
    <property type="entry name" value="ADK"/>
    <property type="match status" value="1"/>
</dbReference>
<evidence type="ECO:0000256" key="1">
    <source>
        <dbReference type="ARBA" id="ARBA00022679"/>
    </source>
</evidence>
<dbReference type="GO" id="GO:0006139">
    <property type="term" value="P:nucleobase-containing compound metabolic process"/>
    <property type="evidence" value="ECO:0007669"/>
    <property type="project" value="InterPro"/>
</dbReference>
<evidence type="ECO:0000313" key="7">
    <source>
        <dbReference type="Proteomes" id="UP000005207"/>
    </source>
</evidence>
<dbReference type="Proteomes" id="UP000005207">
    <property type="component" value="Linkage group LG12"/>
</dbReference>
<dbReference type="Ensembl" id="ENSONIT00000001014.2">
    <property type="protein sequence ID" value="ENSONIP00000001015.2"/>
    <property type="gene ID" value="ENSONIG00000000799.2"/>
</dbReference>
<sequence length="336" mass="37352">MSGREVKEYLSKHHVSRLLESLVTGLLYHRPDDPVSFLLDCLIATRRLGGPKEITWDTFIHPGGGHLDPGPLGNRCSIKPLTPPTSAHETPSKPHKLVSAPPPRPAGASWVKTELTEDTEHPSRDAPPAVCSQLSIDSDSGMMESSGLLQEVTIQKPRPIIVFIIGGPGSGKGSQTARLTDRFGFRAISLDELLKQQLRCDASPSRRWEVISEVMSHGELGPQEDTVSELRQQLIGQQDVRGFVVDGFPRDIHQALSFQEQVCSPDLVMLLLCSNEKLRCRLERRATQLGLLGDSRYALQRRLDRFEKDIVSVSRYYRQLHLLTQVHPQGVGGTLR</sequence>
<dbReference type="SUPFAM" id="SSF47391">
    <property type="entry name" value="Dimerization-anchoring domain of cAMP-dependent PK regulatory subunit"/>
    <property type="match status" value="1"/>
</dbReference>
<dbReference type="OMA" id="NEKLRCR"/>
<dbReference type="InterPro" id="IPR033690">
    <property type="entry name" value="Adenylat_kinase_CS"/>
</dbReference>
<evidence type="ECO:0000313" key="6">
    <source>
        <dbReference type="Ensembl" id="ENSONIP00000001015.2"/>
    </source>
</evidence>
<keyword evidence="7" id="KW-1185">Reference proteome</keyword>
<dbReference type="GeneTree" id="ENSGT00940000155917"/>
<dbReference type="Pfam" id="PF00406">
    <property type="entry name" value="ADK"/>
    <property type="match status" value="1"/>
</dbReference>
<dbReference type="CDD" id="cd22978">
    <property type="entry name" value="DD_AK5"/>
    <property type="match status" value="1"/>
</dbReference>
<dbReference type="InterPro" id="IPR000850">
    <property type="entry name" value="Adenylat/UMP-CMP_kin"/>
</dbReference>
<reference evidence="6" key="3">
    <citation type="submission" date="2025-09" db="UniProtKB">
        <authorList>
            <consortium name="Ensembl"/>
        </authorList>
    </citation>
    <scope>IDENTIFICATION</scope>
</reference>
<dbReference type="eggNOG" id="KOG3079">
    <property type="taxonomic scope" value="Eukaryota"/>
</dbReference>
<comment type="similarity">
    <text evidence="4">Belongs to the adenylate kinase family.</text>
</comment>
<keyword evidence="1 4" id="KW-0808">Transferase</keyword>
<gene>
    <name evidence="6" type="primary">LOC100710177</name>
</gene>
<feature type="region of interest" description="Disordered" evidence="5">
    <location>
        <begin position="78"/>
        <end position="109"/>
    </location>
</feature>
<evidence type="ECO:0000256" key="3">
    <source>
        <dbReference type="ARBA" id="ARBA00022777"/>
    </source>
</evidence>
<dbReference type="STRING" id="8128.ENSONIP00000001015"/>
<dbReference type="AlphaFoldDB" id="I3IWM5"/>
<evidence type="ECO:0000256" key="4">
    <source>
        <dbReference type="RuleBase" id="RU003330"/>
    </source>
</evidence>
<dbReference type="InterPro" id="IPR027417">
    <property type="entry name" value="P-loop_NTPase"/>
</dbReference>
<organism evidence="6 7">
    <name type="scientific">Oreochromis niloticus</name>
    <name type="common">Nile tilapia</name>
    <name type="synonym">Tilapia nilotica</name>
    <dbReference type="NCBI Taxonomy" id="8128"/>
    <lineage>
        <taxon>Eukaryota</taxon>
        <taxon>Metazoa</taxon>
        <taxon>Chordata</taxon>
        <taxon>Craniata</taxon>
        <taxon>Vertebrata</taxon>
        <taxon>Euteleostomi</taxon>
        <taxon>Actinopterygii</taxon>
        <taxon>Neopterygii</taxon>
        <taxon>Teleostei</taxon>
        <taxon>Neoteleostei</taxon>
        <taxon>Acanthomorphata</taxon>
        <taxon>Ovalentaria</taxon>
        <taxon>Cichlomorphae</taxon>
        <taxon>Cichliformes</taxon>
        <taxon>Cichlidae</taxon>
        <taxon>African cichlids</taxon>
        <taxon>Pseudocrenilabrinae</taxon>
        <taxon>Oreochromini</taxon>
        <taxon>Oreochromis</taxon>
    </lineage>
</organism>
<dbReference type="SUPFAM" id="SSF52540">
    <property type="entry name" value="P-loop containing nucleoside triphosphate hydrolases"/>
    <property type="match status" value="1"/>
</dbReference>
<dbReference type="PRINTS" id="PR00094">
    <property type="entry name" value="ADENYLTKNASE"/>
</dbReference>
<evidence type="ECO:0000256" key="5">
    <source>
        <dbReference type="SAM" id="MobiDB-lite"/>
    </source>
</evidence>
<dbReference type="Gene3D" id="3.40.50.300">
    <property type="entry name" value="P-loop containing nucleotide triphosphate hydrolases"/>
    <property type="match status" value="1"/>
</dbReference>
<proteinExistence type="inferred from homology"/>
<accession>I3IWM5</accession>
<name>I3IWM5_ORENI</name>
<dbReference type="Gene3D" id="1.20.890.10">
    <property type="entry name" value="cAMP-dependent protein kinase regulatory subunit, dimerization-anchoring domain"/>
    <property type="match status" value="1"/>
</dbReference>
<protein>
    <submittedName>
        <fullName evidence="6">Adenylate kinase 5, like</fullName>
    </submittedName>
</protein>
<dbReference type="GO" id="GO:0019205">
    <property type="term" value="F:nucleobase-containing compound kinase activity"/>
    <property type="evidence" value="ECO:0007669"/>
    <property type="project" value="InterPro"/>
</dbReference>
<dbReference type="InParanoid" id="I3IWM5"/>
<evidence type="ECO:0000256" key="2">
    <source>
        <dbReference type="ARBA" id="ARBA00022741"/>
    </source>
</evidence>
<reference evidence="7" key="1">
    <citation type="submission" date="2012-01" db="EMBL/GenBank/DDBJ databases">
        <title>The Genome Sequence of Oreochromis niloticus (Nile Tilapia).</title>
        <authorList>
            <consortium name="Broad Institute Genome Assembly Team"/>
            <consortium name="Broad Institute Sequencing Platform"/>
            <person name="Di Palma F."/>
            <person name="Johnson J."/>
            <person name="Lander E.S."/>
            <person name="Lindblad-Toh K."/>
        </authorList>
    </citation>
    <scope>NUCLEOTIDE SEQUENCE [LARGE SCALE GENOMIC DNA]</scope>
</reference>
<keyword evidence="2" id="KW-0547">Nucleotide-binding</keyword>
<dbReference type="GO" id="GO:0005524">
    <property type="term" value="F:ATP binding"/>
    <property type="evidence" value="ECO:0007669"/>
    <property type="project" value="InterPro"/>
</dbReference>